<dbReference type="SUPFAM" id="SSF49464">
    <property type="entry name" value="Carboxypeptidase regulatory domain-like"/>
    <property type="match status" value="1"/>
</dbReference>
<keyword evidence="3 10" id="KW-1134">Transmembrane beta strand</keyword>
<dbReference type="InterPro" id="IPR012910">
    <property type="entry name" value="Plug_dom"/>
</dbReference>
<evidence type="ECO:0000313" key="14">
    <source>
        <dbReference type="EMBL" id="SIS70963.1"/>
    </source>
</evidence>
<keyword evidence="7 10" id="KW-0472">Membrane</keyword>
<dbReference type="InterPro" id="IPR037066">
    <property type="entry name" value="Plug_dom_sf"/>
</dbReference>
<reference evidence="15" key="1">
    <citation type="submission" date="2017-01" db="EMBL/GenBank/DDBJ databases">
        <authorList>
            <person name="Varghese N."/>
            <person name="Submissions S."/>
        </authorList>
    </citation>
    <scope>NUCLEOTIDE SEQUENCE [LARGE SCALE GENOMIC DNA]</scope>
    <source>
        <strain evidence="15">DSM 46698</strain>
    </source>
</reference>
<evidence type="ECO:0000256" key="3">
    <source>
        <dbReference type="ARBA" id="ARBA00022452"/>
    </source>
</evidence>
<evidence type="ECO:0000313" key="15">
    <source>
        <dbReference type="Proteomes" id="UP000186026"/>
    </source>
</evidence>
<dbReference type="InterPro" id="IPR036942">
    <property type="entry name" value="Beta-barrel_TonB_sf"/>
</dbReference>
<keyword evidence="4 10" id="KW-0812">Transmembrane</keyword>
<dbReference type="Pfam" id="PF00593">
    <property type="entry name" value="TonB_dep_Rec_b-barrel"/>
    <property type="match status" value="1"/>
</dbReference>
<comment type="subcellular location">
    <subcellularLocation>
        <location evidence="1 10">Cell outer membrane</location>
        <topology evidence="1 10">Multi-pass membrane protein</topology>
    </subcellularLocation>
</comment>
<dbReference type="InterPro" id="IPR039426">
    <property type="entry name" value="TonB-dep_rcpt-like"/>
</dbReference>
<organism evidence="14 15">
    <name type="scientific">Belliella pelovolcani</name>
    <dbReference type="NCBI Taxonomy" id="529505"/>
    <lineage>
        <taxon>Bacteria</taxon>
        <taxon>Pseudomonadati</taxon>
        <taxon>Bacteroidota</taxon>
        <taxon>Cytophagia</taxon>
        <taxon>Cytophagales</taxon>
        <taxon>Cyclobacteriaceae</taxon>
        <taxon>Belliella</taxon>
    </lineage>
</organism>
<keyword evidence="15" id="KW-1185">Reference proteome</keyword>
<dbReference type="Gene3D" id="2.40.170.20">
    <property type="entry name" value="TonB-dependent receptor, beta-barrel domain"/>
    <property type="match status" value="1"/>
</dbReference>
<keyword evidence="2 10" id="KW-0813">Transport</keyword>
<dbReference type="Pfam" id="PF13715">
    <property type="entry name" value="CarbopepD_reg_2"/>
    <property type="match status" value="1"/>
</dbReference>
<dbReference type="PANTHER" id="PTHR30069:SF29">
    <property type="entry name" value="HEMOGLOBIN AND HEMOGLOBIN-HAPTOGLOBIN-BINDING PROTEIN 1-RELATED"/>
    <property type="match status" value="1"/>
</dbReference>
<comment type="similarity">
    <text evidence="10 11">Belongs to the TonB-dependent receptor family.</text>
</comment>
<dbReference type="EMBL" id="FTOP01000003">
    <property type="protein sequence ID" value="SIS70963.1"/>
    <property type="molecule type" value="Genomic_DNA"/>
</dbReference>
<feature type="domain" description="TonB-dependent receptor-like beta-barrel" evidence="12">
    <location>
        <begin position="294"/>
        <end position="755"/>
    </location>
</feature>
<dbReference type="GO" id="GO:0044718">
    <property type="term" value="P:siderophore transmembrane transport"/>
    <property type="evidence" value="ECO:0007669"/>
    <property type="project" value="TreeGrafter"/>
</dbReference>
<feature type="domain" description="TonB-dependent receptor plug" evidence="13">
    <location>
        <begin position="152"/>
        <end position="230"/>
    </location>
</feature>
<dbReference type="PANTHER" id="PTHR30069">
    <property type="entry name" value="TONB-DEPENDENT OUTER MEMBRANE RECEPTOR"/>
    <property type="match status" value="1"/>
</dbReference>
<evidence type="ECO:0000256" key="11">
    <source>
        <dbReference type="RuleBase" id="RU003357"/>
    </source>
</evidence>
<dbReference type="Gene3D" id="2.170.130.10">
    <property type="entry name" value="TonB-dependent receptor, plug domain"/>
    <property type="match status" value="1"/>
</dbReference>
<evidence type="ECO:0000256" key="8">
    <source>
        <dbReference type="ARBA" id="ARBA00023170"/>
    </source>
</evidence>
<dbReference type="Pfam" id="PF07715">
    <property type="entry name" value="Plug"/>
    <property type="match status" value="1"/>
</dbReference>
<name>A0A1N7LAZ2_9BACT</name>
<evidence type="ECO:0000256" key="2">
    <source>
        <dbReference type="ARBA" id="ARBA00022448"/>
    </source>
</evidence>
<dbReference type="InterPro" id="IPR008969">
    <property type="entry name" value="CarboxyPept-like_regulatory"/>
</dbReference>
<accession>A0A1N7LAZ2</accession>
<evidence type="ECO:0000256" key="9">
    <source>
        <dbReference type="ARBA" id="ARBA00023237"/>
    </source>
</evidence>
<proteinExistence type="inferred from homology"/>
<dbReference type="GO" id="GO:0015344">
    <property type="term" value="F:siderophore uptake transmembrane transporter activity"/>
    <property type="evidence" value="ECO:0007669"/>
    <property type="project" value="TreeGrafter"/>
</dbReference>
<keyword evidence="6 11" id="KW-0798">TonB box</keyword>
<keyword evidence="9 10" id="KW-0998">Cell outer membrane</keyword>
<evidence type="ECO:0000259" key="12">
    <source>
        <dbReference type="Pfam" id="PF00593"/>
    </source>
</evidence>
<keyword evidence="8 14" id="KW-0675">Receptor</keyword>
<dbReference type="STRING" id="529505.SAMN05421761_103181"/>
<keyword evidence="5" id="KW-0732">Signal</keyword>
<evidence type="ECO:0000256" key="1">
    <source>
        <dbReference type="ARBA" id="ARBA00004571"/>
    </source>
</evidence>
<protein>
    <submittedName>
        <fullName evidence="14">Outer membrane receptor for ferrienterochelin and colicins</fullName>
    </submittedName>
</protein>
<evidence type="ECO:0000256" key="6">
    <source>
        <dbReference type="ARBA" id="ARBA00023077"/>
    </source>
</evidence>
<evidence type="ECO:0000256" key="7">
    <source>
        <dbReference type="ARBA" id="ARBA00023136"/>
    </source>
</evidence>
<evidence type="ECO:0000259" key="13">
    <source>
        <dbReference type="Pfam" id="PF07715"/>
    </source>
</evidence>
<dbReference type="GO" id="GO:0009279">
    <property type="term" value="C:cell outer membrane"/>
    <property type="evidence" value="ECO:0007669"/>
    <property type="project" value="UniProtKB-SubCell"/>
</dbReference>
<dbReference type="PROSITE" id="PS52016">
    <property type="entry name" value="TONB_DEPENDENT_REC_3"/>
    <property type="match status" value="1"/>
</dbReference>
<evidence type="ECO:0000256" key="10">
    <source>
        <dbReference type="PROSITE-ProRule" id="PRU01360"/>
    </source>
</evidence>
<gene>
    <name evidence="14" type="ORF">SAMN05421761_103181</name>
</gene>
<sequence length="795" mass="90414">MLDFIYQQFYFMGKKYCLLSLIYCLLCSELFAQKVTISGTIRDAASNEALIGANVFDKVAQKGAVANQFGYYSYTTSTDSVDLFFSFIGYQTTRIQFKAMRDTLINVQLLADGLLDEFVVSAEQMDPIQEVTRMGTINVPIKQIKELPALMGEVDVFKVLQLLPGVQSGTEGASGLYVRGGGPDQNLILLDGVPIYNASHLFGFFSVFNADAINNVELIKGGFPSRYGGRLSSVIDVTMKEGNMKEFKGEGSIGLIASKLTLEGPIVKDRTSFILSARRTYLDILARPIVAAATSGNETVGYYFYDLNGKVNHIINDKNRLYLSVYSGDDKAYARYKNFYVNNDVRSDYEDEFGLKWGNFITALRWNNVINNRLFANYTFTYSRYHFDLFSEYQEKGTGPGVNESVFYAEQYFSGIRDWAAKADFEFIPNPDHYVRFGANMILHKFSPGVYASKSNQQNSNITLGSEELNSTEYAIYAEDDLNINPKLKANVGVHFSGFVTDGQHYTSLQPRLAARYLINETTSIKGSFVTMAQFIHLLTNAGLGLPTDLWVPATPQIGPQRSVQGALGIFKSLKGIELSAEAYYKTMDGLIEYRDGATYLNIDQDWQQKVAVGEGKSYGLELLAQKKLGKVSGWVGYTWSNTTRRFDEINFGEWFPYKYDRRHDVSIALTHDWKDNKDFSLVWVYGTGNAVSLPVHRYEGAESVRWGSTWRPEVQYYESRNNFRNRAYHRLDLSFSWWKDTRWGQRKWTLGIYNAYNRMNPFFMDLSYDRSGNRKIVQYSLFPVIPSFAYTFKF</sequence>
<dbReference type="InterPro" id="IPR000531">
    <property type="entry name" value="Beta-barrel_TonB"/>
</dbReference>
<dbReference type="SUPFAM" id="SSF56935">
    <property type="entry name" value="Porins"/>
    <property type="match status" value="1"/>
</dbReference>
<evidence type="ECO:0000256" key="4">
    <source>
        <dbReference type="ARBA" id="ARBA00022692"/>
    </source>
</evidence>
<dbReference type="AlphaFoldDB" id="A0A1N7LAZ2"/>
<evidence type="ECO:0000256" key="5">
    <source>
        <dbReference type="ARBA" id="ARBA00022729"/>
    </source>
</evidence>
<dbReference type="Proteomes" id="UP000186026">
    <property type="component" value="Unassembled WGS sequence"/>
</dbReference>